<sequence length="453" mass="49213">MLSTLGSISNAVHGQLQGDGNQTVTGISIDTRTLESGELFFALRGERDGHQFLEAAQYRGAAGAVVNIYQENLSLPQIVVKDSLQALQSLAQKKLAMLKVHVVAVTGSNGKTTTKDIIASVLGTKYRTLKTQGNFNNEIGLPLTLLQLDERYQAAVVEMAMRGRDQIRRLTEIAPPNVGVITNISSTHMELLGSMKNIAAAKGELLEGLASGGTAILNGDDHRCRDLGRNFKGKKIYFGLNEGNELRAVNIKQQGWRTYFSVPALGAGEFHLPLPGLHNIRNAMSALAVASSMNIPVPLMQEGLENVSLSSMRLETLRGVDSSLIINDAYNANPASTMASLQILKEFARKRSIAVLGDMFELGEYSEEGHREVGRKTVELGIDYLFTVGNMAESIGKEAIKQGMETDRVYHFPKREEALTAVQSIIRKGDTVLVKGSRGMQMESIAQGLTARD</sequence>
<evidence type="ECO:0000256" key="2">
    <source>
        <dbReference type="ARBA" id="ARBA00022598"/>
    </source>
</evidence>
<dbReference type="GO" id="GO:0008360">
    <property type="term" value="P:regulation of cell shape"/>
    <property type="evidence" value="ECO:0007669"/>
    <property type="project" value="UniProtKB-KW"/>
</dbReference>
<dbReference type="Gene3D" id="3.40.1390.10">
    <property type="entry name" value="MurE/MurF, N-terminal domain"/>
    <property type="match status" value="1"/>
</dbReference>
<dbReference type="GO" id="GO:0071555">
    <property type="term" value="P:cell wall organization"/>
    <property type="evidence" value="ECO:0007669"/>
    <property type="project" value="UniProtKB-KW"/>
</dbReference>
<keyword evidence="8 10" id="KW-0131">Cell cycle</keyword>
<evidence type="ECO:0000259" key="13">
    <source>
        <dbReference type="Pfam" id="PF08245"/>
    </source>
</evidence>
<organism evidence="14 15">
    <name type="scientific">Metallumcola ferriviriculae</name>
    <dbReference type="NCBI Taxonomy" id="3039180"/>
    <lineage>
        <taxon>Bacteria</taxon>
        <taxon>Bacillati</taxon>
        <taxon>Bacillota</taxon>
        <taxon>Clostridia</taxon>
        <taxon>Neomoorellales</taxon>
        <taxon>Desulfitibacteraceae</taxon>
        <taxon>Metallumcola</taxon>
    </lineage>
</organism>
<evidence type="ECO:0000256" key="3">
    <source>
        <dbReference type="ARBA" id="ARBA00022618"/>
    </source>
</evidence>
<dbReference type="PANTHER" id="PTHR43024:SF1">
    <property type="entry name" value="UDP-N-ACETYLMURAMOYL-TRIPEPTIDE--D-ALANYL-D-ALANINE LIGASE"/>
    <property type="match status" value="1"/>
</dbReference>
<evidence type="ECO:0000256" key="5">
    <source>
        <dbReference type="ARBA" id="ARBA00022840"/>
    </source>
</evidence>
<comment type="catalytic activity">
    <reaction evidence="10 11">
        <text>D-alanyl-D-alanine + UDP-N-acetyl-alpha-D-muramoyl-L-alanyl-gamma-D-glutamyl-meso-2,6-diaminopimelate + ATP = UDP-N-acetyl-alpha-D-muramoyl-L-alanyl-gamma-D-glutamyl-meso-2,6-diaminopimeloyl-D-alanyl-D-alanine + ADP + phosphate + H(+)</text>
        <dbReference type="Rhea" id="RHEA:28374"/>
        <dbReference type="ChEBI" id="CHEBI:15378"/>
        <dbReference type="ChEBI" id="CHEBI:30616"/>
        <dbReference type="ChEBI" id="CHEBI:43474"/>
        <dbReference type="ChEBI" id="CHEBI:57822"/>
        <dbReference type="ChEBI" id="CHEBI:61386"/>
        <dbReference type="ChEBI" id="CHEBI:83905"/>
        <dbReference type="ChEBI" id="CHEBI:456216"/>
        <dbReference type="EC" id="6.3.2.10"/>
    </reaction>
</comment>
<comment type="subcellular location">
    <subcellularLocation>
        <location evidence="10 11">Cytoplasm</location>
    </subcellularLocation>
</comment>
<dbReference type="GO" id="GO:0047480">
    <property type="term" value="F:UDP-N-acetylmuramoyl-tripeptide-D-alanyl-D-alanine ligase activity"/>
    <property type="evidence" value="ECO:0007669"/>
    <property type="project" value="UniProtKB-UniRule"/>
</dbReference>
<keyword evidence="4 10" id="KW-0547">Nucleotide-binding</keyword>
<keyword evidence="5 10" id="KW-0067">ATP-binding</keyword>
<keyword evidence="2 10" id="KW-0436">Ligase</keyword>
<dbReference type="Pfam" id="PF02875">
    <property type="entry name" value="Mur_ligase_C"/>
    <property type="match status" value="1"/>
</dbReference>
<feature type="domain" description="Mur ligase C-terminal" evidence="12">
    <location>
        <begin position="312"/>
        <end position="438"/>
    </location>
</feature>
<comment type="function">
    <text evidence="10 11">Involved in cell wall formation. Catalyzes the final step in the synthesis of UDP-N-acetylmuramoyl-pentapeptide, the precursor of murein.</text>
</comment>
<proteinExistence type="inferred from homology"/>
<protein>
    <recommendedName>
        <fullName evidence="10 11">UDP-N-acetylmuramoyl-tripeptide--D-alanyl-D-alanine ligase</fullName>
        <ecNumber evidence="10 11">6.3.2.10</ecNumber>
    </recommendedName>
    <alternativeName>
        <fullName evidence="10">D-alanyl-D-alanine-adding enzyme</fullName>
    </alternativeName>
</protein>
<keyword evidence="9 10" id="KW-0961">Cell wall biogenesis/degradation</keyword>
<dbReference type="Gene3D" id="3.40.1190.10">
    <property type="entry name" value="Mur-like, catalytic domain"/>
    <property type="match status" value="1"/>
</dbReference>
<keyword evidence="6 10" id="KW-0133">Cell shape</keyword>
<evidence type="ECO:0000256" key="1">
    <source>
        <dbReference type="ARBA" id="ARBA00022490"/>
    </source>
</evidence>
<dbReference type="NCBIfam" id="TIGR01143">
    <property type="entry name" value="murF"/>
    <property type="match status" value="1"/>
</dbReference>
<dbReference type="KEGG" id="dbc:MFMK1_001816"/>
<dbReference type="Pfam" id="PF08245">
    <property type="entry name" value="Mur_ligase_M"/>
    <property type="match status" value="1"/>
</dbReference>
<evidence type="ECO:0000256" key="8">
    <source>
        <dbReference type="ARBA" id="ARBA00023306"/>
    </source>
</evidence>
<keyword evidence="3 10" id="KW-0132">Cell division</keyword>
<comment type="pathway">
    <text evidence="10 11">Cell wall biogenesis; peptidoglycan biosynthesis.</text>
</comment>
<dbReference type="SUPFAM" id="SSF53244">
    <property type="entry name" value="MurD-like peptide ligases, peptide-binding domain"/>
    <property type="match status" value="1"/>
</dbReference>
<evidence type="ECO:0000313" key="15">
    <source>
        <dbReference type="Proteomes" id="UP001329915"/>
    </source>
</evidence>
<evidence type="ECO:0000259" key="12">
    <source>
        <dbReference type="Pfam" id="PF02875"/>
    </source>
</evidence>
<feature type="domain" description="Mur ligase central" evidence="13">
    <location>
        <begin position="105"/>
        <end position="290"/>
    </location>
</feature>
<evidence type="ECO:0000256" key="9">
    <source>
        <dbReference type="ARBA" id="ARBA00023316"/>
    </source>
</evidence>
<evidence type="ECO:0000256" key="11">
    <source>
        <dbReference type="RuleBase" id="RU004136"/>
    </source>
</evidence>
<dbReference type="InterPro" id="IPR005863">
    <property type="entry name" value="UDP-N-AcMur_synth"/>
</dbReference>
<dbReference type="InterPro" id="IPR013221">
    <property type="entry name" value="Mur_ligase_cen"/>
</dbReference>
<evidence type="ECO:0000256" key="7">
    <source>
        <dbReference type="ARBA" id="ARBA00022984"/>
    </source>
</evidence>
<dbReference type="Gene3D" id="3.90.190.20">
    <property type="entry name" value="Mur ligase, C-terminal domain"/>
    <property type="match status" value="1"/>
</dbReference>
<keyword evidence="1 10" id="KW-0963">Cytoplasm</keyword>
<keyword evidence="7 10" id="KW-0573">Peptidoglycan synthesis</keyword>
<dbReference type="EC" id="6.3.2.10" evidence="10 11"/>
<dbReference type="InterPro" id="IPR036615">
    <property type="entry name" value="Mur_ligase_C_dom_sf"/>
</dbReference>
<reference evidence="14 15" key="1">
    <citation type="submission" date="2023-04" db="EMBL/GenBank/DDBJ databases">
        <authorList>
            <person name="Hsu D."/>
        </authorList>
    </citation>
    <scope>NUCLEOTIDE SEQUENCE [LARGE SCALE GENOMIC DNA]</scope>
    <source>
        <strain evidence="14 15">MK1</strain>
    </source>
</reference>
<keyword evidence="15" id="KW-1185">Reference proteome</keyword>
<dbReference type="GO" id="GO:0005524">
    <property type="term" value="F:ATP binding"/>
    <property type="evidence" value="ECO:0007669"/>
    <property type="project" value="UniProtKB-UniRule"/>
</dbReference>
<gene>
    <name evidence="10" type="primary">murF</name>
    <name evidence="14" type="ORF">MFMK1_001816</name>
</gene>
<evidence type="ECO:0000256" key="6">
    <source>
        <dbReference type="ARBA" id="ARBA00022960"/>
    </source>
</evidence>
<dbReference type="InterPro" id="IPR004101">
    <property type="entry name" value="Mur_ligase_C"/>
</dbReference>
<dbReference type="GO" id="GO:0005737">
    <property type="term" value="C:cytoplasm"/>
    <property type="evidence" value="ECO:0007669"/>
    <property type="project" value="UniProtKB-SubCell"/>
</dbReference>
<accession>A0AAU0UP80</accession>
<dbReference type="SUPFAM" id="SSF53623">
    <property type="entry name" value="MurD-like peptide ligases, catalytic domain"/>
    <property type="match status" value="1"/>
</dbReference>
<dbReference type="GO" id="GO:0009252">
    <property type="term" value="P:peptidoglycan biosynthetic process"/>
    <property type="evidence" value="ECO:0007669"/>
    <property type="project" value="UniProtKB-UniRule"/>
</dbReference>
<comment type="similarity">
    <text evidence="10">Belongs to the MurCDEF family. MurF subfamily.</text>
</comment>
<dbReference type="GO" id="GO:0051301">
    <property type="term" value="P:cell division"/>
    <property type="evidence" value="ECO:0007669"/>
    <property type="project" value="UniProtKB-KW"/>
</dbReference>
<evidence type="ECO:0000256" key="10">
    <source>
        <dbReference type="HAMAP-Rule" id="MF_02019"/>
    </source>
</evidence>
<dbReference type="EMBL" id="CP121694">
    <property type="protein sequence ID" value="WRO21995.1"/>
    <property type="molecule type" value="Genomic_DNA"/>
</dbReference>
<dbReference type="PANTHER" id="PTHR43024">
    <property type="entry name" value="UDP-N-ACETYLMURAMOYL-TRIPEPTIDE--D-ALANYL-D-ALANINE LIGASE"/>
    <property type="match status" value="1"/>
</dbReference>
<name>A0AAU0UP80_9FIRM</name>
<dbReference type="InterPro" id="IPR051046">
    <property type="entry name" value="MurCDEF_CellWall_CoF430Synth"/>
</dbReference>
<dbReference type="Proteomes" id="UP001329915">
    <property type="component" value="Chromosome"/>
</dbReference>
<dbReference type="InterPro" id="IPR035911">
    <property type="entry name" value="MurE/MurF_N"/>
</dbReference>
<evidence type="ECO:0000256" key="4">
    <source>
        <dbReference type="ARBA" id="ARBA00022741"/>
    </source>
</evidence>
<dbReference type="SUPFAM" id="SSF63418">
    <property type="entry name" value="MurE/MurF N-terminal domain"/>
    <property type="match status" value="1"/>
</dbReference>
<dbReference type="HAMAP" id="MF_02019">
    <property type="entry name" value="MurF"/>
    <property type="match status" value="1"/>
</dbReference>
<dbReference type="RefSeq" id="WP_366924815.1">
    <property type="nucleotide sequence ID" value="NZ_CP121694.1"/>
</dbReference>
<dbReference type="InterPro" id="IPR036565">
    <property type="entry name" value="Mur-like_cat_sf"/>
</dbReference>
<feature type="binding site" evidence="10">
    <location>
        <begin position="107"/>
        <end position="113"/>
    </location>
    <ligand>
        <name>ATP</name>
        <dbReference type="ChEBI" id="CHEBI:30616"/>
    </ligand>
</feature>
<dbReference type="AlphaFoldDB" id="A0AAU0UP80"/>
<evidence type="ECO:0000313" key="14">
    <source>
        <dbReference type="EMBL" id="WRO21995.1"/>
    </source>
</evidence>